<feature type="domain" description="RNase H type-1" evidence="4">
    <location>
        <begin position="204"/>
        <end position="333"/>
    </location>
</feature>
<reference evidence="6" key="2">
    <citation type="submission" date="2025-08" db="UniProtKB">
        <authorList>
            <consortium name="RefSeq"/>
        </authorList>
    </citation>
    <scope>IDENTIFICATION</scope>
    <source>
        <tissue evidence="6">Leaf</tissue>
    </source>
</reference>
<keyword evidence="5" id="KW-1185">Reference proteome</keyword>
<dbReference type="Gene3D" id="3.30.420.10">
    <property type="entry name" value="Ribonuclease H-like superfamily/Ribonuclease H"/>
    <property type="match status" value="3"/>
</dbReference>
<dbReference type="CDD" id="cd09279">
    <property type="entry name" value="RNase_HI_like"/>
    <property type="match status" value="1"/>
</dbReference>
<evidence type="ECO:0000256" key="1">
    <source>
        <dbReference type="SAM" id="Coils"/>
    </source>
</evidence>
<organism evidence="5 6">
    <name type="scientific">Raphanus sativus</name>
    <name type="common">Radish</name>
    <name type="synonym">Raphanus raphanistrum var. sativus</name>
    <dbReference type="NCBI Taxonomy" id="3726"/>
    <lineage>
        <taxon>Eukaryota</taxon>
        <taxon>Viridiplantae</taxon>
        <taxon>Streptophyta</taxon>
        <taxon>Embryophyta</taxon>
        <taxon>Tracheophyta</taxon>
        <taxon>Spermatophyta</taxon>
        <taxon>Magnoliopsida</taxon>
        <taxon>eudicotyledons</taxon>
        <taxon>Gunneridae</taxon>
        <taxon>Pentapetalae</taxon>
        <taxon>rosids</taxon>
        <taxon>malvids</taxon>
        <taxon>Brassicales</taxon>
        <taxon>Brassicaceae</taxon>
        <taxon>Brassiceae</taxon>
        <taxon>Raphanus</taxon>
    </lineage>
</organism>
<dbReference type="InterPro" id="IPR002156">
    <property type="entry name" value="RNaseH_domain"/>
</dbReference>
<dbReference type="Proteomes" id="UP000504610">
    <property type="component" value="Chromosome 4"/>
</dbReference>
<dbReference type="Gene3D" id="3.30.70.270">
    <property type="match status" value="2"/>
</dbReference>
<evidence type="ECO:0000313" key="5">
    <source>
        <dbReference type="Proteomes" id="UP000504610"/>
    </source>
</evidence>
<feature type="domain" description="Reverse transcriptase" evidence="3">
    <location>
        <begin position="1"/>
        <end position="55"/>
    </location>
</feature>
<dbReference type="GO" id="GO:0003676">
    <property type="term" value="F:nucleic acid binding"/>
    <property type="evidence" value="ECO:0007669"/>
    <property type="project" value="InterPro"/>
</dbReference>
<dbReference type="PROSITE" id="PS50878">
    <property type="entry name" value="RT_POL"/>
    <property type="match status" value="1"/>
</dbReference>
<reference evidence="5" key="1">
    <citation type="journal article" date="2019" name="Database">
        <title>The radish genome database (RadishGD): an integrated information resource for radish genomics.</title>
        <authorList>
            <person name="Yu H.J."/>
            <person name="Baek S."/>
            <person name="Lee Y.J."/>
            <person name="Cho A."/>
            <person name="Mun J.H."/>
        </authorList>
    </citation>
    <scope>NUCLEOTIDE SEQUENCE [LARGE SCALE GENOMIC DNA]</scope>
    <source>
        <strain evidence="5">cv. WK10039</strain>
    </source>
</reference>
<sequence length="744" mass="83637">MEVYIDDMLVKSLRADDHLAHLKECFAILNKYGMKLNPAKCTFGVSSGEFLGYIVTQRGIEANPKQISAVLNLPSPRNCRGRNKKFIWDDKCEDAFVQLKQYLTTPPVLAKPDVGDVLSLYIAVSSAAVSSVLIKEDRGEQRPIFYTSRRMTGPETRAGRLTKWAIELSELDITYKCRTAAKSQVLADFLVELTPDLAQDLDVPSPNWILHVDGSSTSKGSGAGVQLQSPTGELIRQSFSFGFPASNNEAEYESLIAGLRLARAVKAKRLSAYCDSQLVASQFSGDYDARNDRMDAYLRVVQELAREFDFFELTKVPRGENVCADALAALGSKLHDQVKRTIPIHRIDRPSIDPSSDESSPIAPIFATTRRSTTDQTETETPDQADTEMLDRDDTPVDWRVEFLDYLLREELPKDKWAARRLKRRSAHYVIMNDELHRVTANKVLLKCIQGDEVRRVMAETHDGAGGNHSGGRALALKVRSLGFFWPSMNTDCEAYARRWGMDIIGPMPTSRQRRFILVLTDYFTKWIEAEAFSQVTDKEVRTFVWKNIICRHGNGQAESSNKIIIDGIKKRLDLKKGHWADELDGVLWSHRTTPRGATKSTPFSLAYGMEAMAPAEVNVTSLRRAKMPQFVELNQDMLLDALDELEEKRDQALLRIQNYQNQIESYYNKKVKARPLELGDLVLRKVFDNTKELNAAPSSSGARALAQQNRLSLDQVSAEGNNSLASPVRRALTGYPMEISDQV</sequence>
<dbReference type="SUPFAM" id="SSF53098">
    <property type="entry name" value="Ribonuclease H-like"/>
    <property type="match status" value="2"/>
</dbReference>
<dbReference type="InterPro" id="IPR000477">
    <property type="entry name" value="RT_dom"/>
</dbReference>
<dbReference type="GeneID" id="130511174"/>
<evidence type="ECO:0000259" key="3">
    <source>
        <dbReference type="PROSITE" id="PS50878"/>
    </source>
</evidence>
<dbReference type="PROSITE" id="PS50879">
    <property type="entry name" value="RNASE_H_1"/>
    <property type="match status" value="1"/>
</dbReference>
<evidence type="ECO:0000259" key="4">
    <source>
        <dbReference type="PROSITE" id="PS50879"/>
    </source>
</evidence>
<feature type="compositionally biased region" description="Acidic residues" evidence="2">
    <location>
        <begin position="377"/>
        <end position="388"/>
    </location>
</feature>
<feature type="coiled-coil region" evidence="1">
    <location>
        <begin position="636"/>
        <end position="670"/>
    </location>
</feature>
<dbReference type="InterPro" id="IPR043502">
    <property type="entry name" value="DNA/RNA_pol_sf"/>
</dbReference>
<dbReference type="KEGG" id="rsz:130511174"/>
<dbReference type="GO" id="GO:0004523">
    <property type="term" value="F:RNA-DNA hybrid ribonuclease activity"/>
    <property type="evidence" value="ECO:0007669"/>
    <property type="project" value="InterPro"/>
</dbReference>
<dbReference type="InterPro" id="IPR043128">
    <property type="entry name" value="Rev_trsase/Diguanyl_cyclase"/>
</dbReference>
<gene>
    <name evidence="6" type="primary">LOC130511174</name>
</gene>
<evidence type="ECO:0000256" key="2">
    <source>
        <dbReference type="SAM" id="MobiDB-lite"/>
    </source>
</evidence>
<name>A0A9W3DJR9_RAPSA</name>
<dbReference type="Pfam" id="PF17919">
    <property type="entry name" value="RT_RNaseH_2"/>
    <property type="match status" value="1"/>
</dbReference>
<dbReference type="OrthoDB" id="1077056at2759"/>
<protein>
    <submittedName>
        <fullName evidence="6">Uncharacterized protein LOC130511174</fullName>
    </submittedName>
</protein>
<evidence type="ECO:0000313" key="6">
    <source>
        <dbReference type="RefSeq" id="XP_056864027.1"/>
    </source>
</evidence>
<feature type="compositionally biased region" description="Low complexity" evidence="2">
    <location>
        <begin position="352"/>
        <end position="376"/>
    </location>
</feature>
<dbReference type="InterPro" id="IPR041577">
    <property type="entry name" value="RT_RNaseH_2"/>
</dbReference>
<dbReference type="Gene3D" id="1.10.340.70">
    <property type="match status" value="1"/>
</dbReference>
<dbReference type="InterPro" id="IPR036397">
    <property type="entry name" value="RNaseH_sf"/>
</dbReference>
<dbReference type="RefSeq" id="XP_056864027.1">
    <property type="nucleotide sequence ID" value="XM_057008047.1"/>
</dbReference>
<dbReference type="PANTHER" id="PTHR48475">
    <property type="entry name" value="RIBONUCLEASE H"/>
    <property type="match status" value="1"/>
</dbReference>
<dbReference type="Pfam" id="PF13456">
    <property type="entry name" value="RVT_3"/>
    <property type="match status" value="1"/>
</dbReference>
<dbReference type="AlphaFoldDB" id="A0A9W3DJR9"/>
<dbReference type="SUPFAM" id="SSF56672">
    <property type="entry name" value="DNA/RNA polymerases"/>
    <property type="match status" value="1"/>
</dbReference>
<keyword evidence="1" id="KW-0175">Coiled coil</keyword>
<dbReference type="Pfam" id="PF00078">
    <property type="entry name" value="RVT_1"/>
    <property type="match status" value="1"/>
</dbReference>
<accession>A0A9W3DJR9</accession>
<dbReference type="InterPro" id="IPR012337">
    <property type="entry name" value="RNaseH-like_sf"/>
</dbReference>
<dbReference type="PANTHER" id="PTHR48475:SF2">
    <property type="entry name" value="RIBONUCLEASE H"/>
    <property type="match status" value="1"/>
</dbReference>
<proteinExistence type="predicted"/>
<feature type="region of interest" description="Disordered" evidence="2">
    <location>
        <begin position="347"/>
        <end position="392"/>
    </location>
</feature>